<sequence length="276" mass="31470">MSKSGNTTSDEQEVCRVAIKVPPFWPDEPALWFVQLEGQFVLSNISQDNTKFYHVIANLDYKYISEVKDIITNPPVENKYEKLKKELISRLSASQEQRVRQLVAHEELGDRKPSQFLRHLRNLAGTDVPDEFIRSLWTSRLPSHIQAIIATQTDVNLDNVALLADKINEVTLQPQVHHIATLPHHTATSATPSTSSEFEELKRRLDDLSRQVASLTMSRSRPRSRSRGHHPNGQRRSRSRSATGTWKCWYHWRFGSSATKCRSPCSFSQGNDKGSP</sequence>
<keyword evidence="4" id="KW-1185">Reference proteome</keyword>
<name>A0AAV1LXU2_9NEOP</name>
<feature type="compositionally biased region" description="Basic residues" evidence="1">
    <location>
        <begin position="220"/>
        <end position="239"/>
    </location>
</feature>
<evidence type="ECO:0000256" key="1">
    <source>
        <dbReference type="SAM" id="MobiDB-lite"/>
    </source>
</evidence>
<dbReference type="PANTHER" id="PTHR33327">
    <property type="entry name" value="ENDONUCLEASE"/>
    <property type="match status" value="1"/>
</dbReference>
<dbReference type="Proteomes" id="UP001314205">
    <property type="component" value="Unassembled WGS sequence"/>
</dbReference>
<gene>
    <name evidence="3" type="ORF">PARMNEM_LOCUS17926</name>
</gene>
<feature type="region of interest" description="Disordered" evidence="1">
    <location>
        <begin position="212"/>
        <end position="240"/>
    </location>
</feature>
<reference evidence="3 4" key="1">
    <citation type="submission" date="2023-11" db="EMBL/GenBank/DDBJ databases">
        <authorList>
            <person name="Hedman E."/>
            <person name="Englund M."/>
            <person name="Stromberg M."/>
            <person name="Nyberg Akerstrom W."/>
            <person name="Nylinder S."/>
            <person name="Jareborg N."/>
            <person name="Kallberg Y."/>
            <person name="Kronander E."/>
        </authorList>
    </citation>
    <scope>NUCLEOTIDE SEQUENCE [LARGE SCALE GENOMIC DNA]</scope>
</reference>
<evidence type="ECO:0000313" key="3">
    <source>
        <dbReference type="EMBL" id="CAK1598999.1"/>
    </source>
</evidence>
<protein>
    <recommendedName>
        <fullName evidence="2">DUF7041 domain-containing protein</fullName>
    </recommendedName>
</protein>
<feature type="domain" description="DUF7041" evidence="2">
    <location>
        <begin position="21"/>
        <end position="103"/>
    </location>
</feature>
<dbReference type="InterPro" id="IPR055469">
    <property type="entry name" value="DUF7041"/>
</dbReference>
<dbReference type="PANTHER" id="PTHR33327:SF3">
    <property type="entry name" value="RNA-DIRECTED DNA POLYMERASE"/>
    <property type="match status" value="1"/>
</dbReference>
<organism evidence="3 4">
    <name type="scientific">Parnassius mnemosyne</name>
    <name type="common">clouded apollo</name>
    <dbReference type="NCBI Taxonomy" id="213953"/>
    <lineage>
        <taxon>Eukaryota</taxon>
        <taxon>Metazoa</taxon>
        <taxon>Ecdysozoa</taxon>
        <taxon>Arthropoda</taxon>
        <taxon>Hexapoda</taxon>
        <taxon>Insecta</taxon>
        <taxon>Pterygota</taxon>
        <taxon>Neoptera</taxon>
        <taxon>Endopterygota</taxon>
        <taxon>Lepidoptera</taxon>
        <taxon>Glossata</taxon>
        <taxon>Ditrysia</taxon>
        <taxon>Papilionoidea</taxon>
        <taxon>Papilionidae</taxon>
        <taxon>Parnassiinae</taxon>
        <taxon>Parnassini</taxon>
        <taxon>Parnassius</taxon>
        <taxon>Driopa</taxon>
    </lineage>
</organism>
<dbReference type="EMBL" id="CAVLGL010000104">
    <property type="protein sequence ID" value="CAK1598999.1"/>
    <property type="molecule type" value="Genomic_DNA"/>
</dbReference>
<evidence type="ECO:0000259" key="2">
    <source>
        <dbReference type="Pfam" id="PF23055"/>
    </source>
</evidence>
<accession>A0AAV1LXU2</accession>
<dbReference type="Pfam" id="PF23055">
    <property type="entry name" value="DUF7041"/>
    <property type="match status" value="1"/>
</dbReference>
<dbReference type="AlphaFoldDB" id="A0AAV1LXU2"/>
<evidence type="ECO:0000313" key="4">
    <source>
        <dbReference type="Proteomes" id="UP001314205"/>
    </source>
</evidence>
<proteinExistence type="predicted"/>
<comment type="caution">
    <text evidence="3">The sequence shown here is derived from an EMBL/GenBank/DDBJ whole genome shotgun (WGS) entry which is preliminary data.</text>
</comment>